<dbReference type="CDD" id="cd00143">
    <property type="entry name" value="PP2Cc"/>
    <property type="match status" value="1"/>
</dbReference>
<keyword evidence="1" id="KW-0479">Metal-binding</keyword>
<dbReference type="EMBL" id="JAHYIQ010000037">
    <property type="protein sequence ID" value="KAK1119262.1"/>
    <property type="molecule type" value="Genomic_DNA"/>
</dbReference>
<sequence>MSKKQCPASLQAHLVHQVTQEIKSMCKKQPEDCGFKSQEKTYTSLKLMQAITGKVNEICTRYLDNSRLALLPPPPSTPLPQIAAGGSKNCRRKMEDRYVVLHDLHSIFGIEDDSIANYYAVFDGHAGQDAAVYCASHLHQYLAESIYYPTDPERALRDAFLTTDRQFIEKSQTQKLCGGTTAVCTLILNKRLYVAWVGDSTAMLVKRDNVVQLVNPHRLHREDEVQRIRKMGGIVMQSMGTMRVNGVLGVSRAIGDVRYKPCVTGEPEIKSVPLDGTEDFLILATDGLTDYLEPAEILTVLYHEIQRNPSKYRVLCIRFDSRYDRIGQIYSSGLDSSVGVETRNKVQSRSLNLLTKRRKEMGLGESIWGISLAKFAQFHDGAAIGPVARGKLLAFPLSGFCSGGSCSVAQ</sequence>
<dbReference type="InterPro" id="IPR015655">
    <property type="entry name" value="PP2C"/>
</dbReference>
<evidence type="ECO:0000313" key="6">
    <source>
        <dbReference type="EMBL" id="KAK1119262.1"/>
    </source>
</evidence>
<dbReference type="Pfam" id="PF00481">
    <property type="entry name" value="PP2C"/>
    <property type="match status" value="1"/>
</dbReference>
<accession>A0AA40FI20</accession>
<gene>
    <name evidence="6" type="ORF">K0M31_013451</name>
</gene>
<feature type="domain" description="PPM-type phosphatase" evidence="5">
    <location>
        <begin position="76"/>
        <end position="410"/>
    </location>
</feature>
<name>A0AA40FI20_9HYME</name>
<dbReference type="GO" id="GO:0046872">
    <property type="term" value="F:metal ion binding"/>
    <property type="evidence" value="ECO:0007669"/>
    <property type="project" value="UniProtKB-KW"/>
</dbReference>
<dbReference type="PANTHER" id="PTHR13832">
    <property type="entry name" value="PROTEIN PHOSPHATASE 2C"/>
    <property type="match status" value="1"/>
</dbReference>
<evidence type="ECO:0000259" key="5">
    <source>
        <dbReference type="PROSITE" id="PS51746"/>
    </source>
</evidence>
<comment type="similarity">
    <text evidence="4">Belongs to the PP2C family.</text>
</comment>
<keyword evidence="7" id="KW-1185">Reference proteome</keyword>
<dbReference type="SUPFAM" id="SSF81606">
    <property type="entry name" value="PP2C-like"/>
    <property type="match status" value="1"/>
</dbReference>
<dbReference type="Proteomes" id="UP001177670">
    <property type="component" value="Unassembled WGS sequence"/>
</dbReference>
<protein>
    <recommendedName>
        <fullName evidence="5">PPM-type phosphatase domain-containing protein</fullName>
    </recommendedName>
</protein>
<dbReference type="InterPro" id="IPR001932">
    <property type="entry name" value="PPM-type_phosphatase-like_dom"/>
</dbReference>
<comment type="caution">
    <text evidence="6">The sequence shown here is derived from an EMBL/GenBank/DDBJ whole genome shotgun (WGS) entry which is preliminary data.</text>
</comment>
<evidence type="ECO:0000256" key="2">
    <source>
        <dbReference type="ARBA" id="ARBA00022801"/>
    </source>
</evidence>
<dbReference type="SMART" id="SM00332">
    <property type="entry name" value="PP2Cc"/>
    <property type="match status" value="1"/>
</dbReference>
<dbReference type="PROSITE" id="PS01032">
    <property type="entry name" value="PPM_1"/>
    <property type="match status" value="1"/>
</dbReference>
<dbReference type="InterPro" id="IPR036457">
    <property type="entry name" value="PPM-type-like_dom_sf"/>
</dbReference>
<proteinExistence type="inferred from homology"/>
<keyword evidence="2 4" id="KW-0378">Hydrolase</keyword>
<dbReference type="GO" id="GO:0004722">
    <property type="term" value="F:protein serine/threonine phosphatase activity"/>
    <property type="evidence" value="ECO:0007669"/>
    <property type="project" value="InterPro"/>
</dbReference>
<evidence type="ECO:0000256" key="3">
    <source>
        <dbReference type="ARBA" id="ARBA00022912"/>
    </source>
</evidence>
<evidence type="ECO:0000313" key="7">
    <source>
        <dbReference type="Proteomes" id="UP001177670"/>
    </source>
</evidence>
<evidence type="ECO:0000256" key="1">
    <source>
        <dbReference type="ARBA" id="ARBA00022723"/>
    </source>
</evidence>
<reference evidence="6" key="1">
    <citation type="submission" date="2021-10" db="EMBL/GenBank/DDBJ databases">
        <title>Melipona bicolor Genome sequencing and assembly.</title>
        <authorList>
            <person name="Araujo N.S."/>
            <person name="Arias M.C."/>
        </authorList>
    </citation>
    <scope>NUCLEOTIDE SEQUENCE</scope>
    <source>
        <strain evidence="6">USP_2M_L1-L4_2017</strain>
        <tissue evidence="6">Whole body</tissue>
    </source>
</reference>
<evidence type="ECO:0000256" key="4">
    <source>
        <dbReference type="RuleBase" id="RU003465"/>
    </source>
</evidence>
<keyword evidence="3 4" id="KW-0904">Protein phosphatase</keyword>
<dbReference type="AlphaFoldDB" id="A0AA40FI20"/>
<dbReference type="Gene3D" id="3.60.40.10">
    <property type="entry name" value="PPM-type phosphatase domain"/>
    <property type="match status" value="1"/>
</dbReference>
<dbReference type="PANTHER" id="PTHR13832:SF818">
    <property type="entry name" value="SD03870P"/>
    <property type="match status" value="1"/>
</dbReference>
<dbReference type="PROSITE" id="PS51746">
    <property type="entry name" value="PPM_2"/>
    <property type="match status" value="1"/>
</dbReference>
<dbReference type="InterPro" id="IPR000222">
    <property type="entry name" value="PP2C_BS"/>
</dbReference>
<organism evidence="6 7">
    <name type="scientific">Melipona bicolor</name>
    <dbReference type="NCBI Taxonomy" id="60889"/>
    <lineage>
        <taxon>Eukaryota</taxon>
        <taxon>Metazoa</taxon>
        <taxon>Ecdysozoa</taxon>
        <taxon>Arthropoda</taxon>
        <taxon>Hexapoda</taxon>
        <taxon>Insecta</taxon>
        <taxon>Pterygota</taxon>
        <taxon>Neoptera</taxon>
        <taxon>Endopterygota</taxon>
        <taxon>Hymenoptera</taxon>
        <taxon>Apocrita</taxon>
        <taxon>Aculeata</taxon>
        <taxon>Apoidea</taxon>
        <taxon>Anthophila</taxon>
        <taxon>Apidae</taxon>
        <taxon>Melipona</taxon>
    </lineage>
</organism>